<dbReference type="OrthoDB" id="2940412at2"/>
<feature type="transmembrane region" description="Helical" evidence="1">
    <location>
        <begin position="12"/>
        <end position="34"/>
    </location>
</feature>
<evidence type="ECO:0000313" key="3">
    <source>
        <dbReference type="Proteomes" id="UP000278746"/>
    </source>
</evidence>
<accession>A0A3M7TMA0</accession>
<gene>
    <name evidence="2" type="ORF">EBO34_16130</name>
</gene>
<dbReference type="Proteomes" id="UP000278746">
    <property type="component" value="Unassembled WGS sequence"/>
</dbReference>
<keyword evidence="3" id="KW-1185">Reference proteome</keyword>
<proteinExistence type="predicted"/>
<feature type="transmembrane region" description="Helical" evidence="1">
    <location>
        <begin position="78"/>
        <end position="99"/>
    </location>
</feature>
<protein>
    <submittedName>
        <fullName evidence="2">Uncharacterized protein</fullName>
    </submittedName>
</protein>
<keyword evidence="1" id="KW-1133">Transmembrane helix</keyword>
<dbReference type="AlphaFoldDB" id="A0A3M7TMA0"/>
<dbReference type="EMBL" id="RHIB01000003">
    <property type="protein sequence ID" value="RNA66741.1"/>
    <property type="molecule type" value="Genomic_DNA"/>
</dbReference>
<evidence type="ECO:0000256" key="1">
    <source>
        <dbReference type="SAM" id="Phobius"/>
    </source>
</evidence>
<keyword evidence="1" id="KW-0812">Transmembrane</keyword>
<sequence length="150" mass="16863">MKKEALQFFTMASVTITFFTGLISLVIVGIWGIGSNLVQIESGYSVMLFALATFGWLIPLQLLSLIRMLPVQRRPLRIVFPYVESLFQIGVFVLYLIGLNTAITSVNFTNIGMVTFAAAMVIMAKVVFAKMNEYARKLRKKNLEESLSRD</sequence>
<reference evidence="2 3" key="1">
    <citation type="submission" date="2018-10" db="EMBL/GenBank/DDBJ databases">
        <title>Bacillus Keqinensis sp. nov., a moderately halophilic bacterium isolated from a saline-alkaline lake.</title>
        <authorList>
            <person name="Wang H."/>
        </authorList>
    </citation>
    <scope>NUCLEOTIDE SEQUENCE [LARGE SCALE GENOMIC DNA]</scope>
    <source>
        <strain evidence="2 3">KQ-3</strain>
    </source>
</reference>
<feature type="transmembrane region" description="Helical" evidence="1">
    <location>
        <begin position="111"/>
        <end position="131"/>
    </location>
</feature>
<evidence type="ECO:0000313" key="2">
    <source>
        <dbReference type="EMBL" id="RNA66741.1"/>
    </source>
</evidence>
<keyword evidence="1" id="KW-0472">Membrane</keyword>
<organism evidence="2 3">
    <name type="scientific">Alteribacter keqinensis</name>
    <dbReference type="NCBI Taxonomy" id="2483800"/>
    <lineage>
        <taxon>Bacteria</taxon>
        <taxon>Bacillati</taxon>
        <taxon>Bacillota</taxon>
        <taxon>Bacilli</taxon>
        <taxon>Bacillales</taxon>
        <taxon>Bacillaceae</taxon>
        <taxon>Alteribacter</taxon>
    </lineage>
</organism>
<dbReference type="RefSeq" id="WP_122900486.1">
    <property type="nucleotide sequence ID" value="NZ_RHIB01000003.1"/>
</dbReference>
<feature type="transmembrane region" description="Helical" evidence="1">
    <location>
        <begin position="46"/>
        <end position="66"/>
    </location>
</feature>
<comment type="caution">
    <text evidence="2">The sequence shown here is derived from an EMBL/GenBank/DDBJ whole genome shotgun (WGS) entry which is preliminary data.</text>
</comment>
<name>A0A3M7TMA0_9BACI</name>